<dbReference type="SMART" id="SM00800">
    <property type="entry name" value="uDENN"/>
    <property type="match status" value="1"/>
</dbReference>
<dbReference type="Pfam" id="PF03456">
    <property type="entry name" value="uDENN"/>
    <property type="match status" value="1"/>
</dbReference>
<sequence>MNNWTENLAEYFKDICPLIECFLTIGLEEKDFQNHFEFGEKLEAKIISQFPPKNALRINIPDTLPTFCFPNGVDLVKNRDVPASTYSNILTDEHGELLYCSILKVYEPYVSTKFSSIDFTLDIQELPLIELGKSASESIEKTESTLNSPRIASRFSFYYPDGLLVPKGLVILSKQPLFQTYQNILLNLYKLSKKNLSLPLECYISHLVLQVPLPSRGHVIIHYYLGREKFAISLPQCNKLPVFDLNLGILFNSLDLENILTLFRNIIIEKSTVFVSESEEKLISCTYSIISLLFPMHWNMVYVPILPCTLLDYLYSPVTFIFGVHAKYIDDVFSRVNDSVCIVDLDNNRFLVSNTPAYHRKNSVNFIIPKLPEHYGKKLRKKLEGTLTKSGIIRGKSIKLARPILDSTSAFTIRNNFFQFFVSILLDYKKYMIFEPKIGCTDTFNSAAFLHNCSDKDFMSCFIETQMFSNFCESRIRPKNVEEHCEGLLFDEEIIAKSNRFSLNFTKTIVTFIYDKSQDHNTTYTVPLLETFFKSSEIYTYKKFPDFNYNEINQYEIPNIKPPKYAESIDKKSSITPNWKTNSECLLTSWMDLWGLLISSQHNSEHNTRINELVMIAEKLQHSTTMPTISLYKYLLERCFVTQPSIALPIFSFMSTAKIPTDAETLQLLQKIVSKLYASDQNIVMQNTGTNLLITKIENEQMAEIKLKRVFTKPEDTQVFAKQEVSFLIKETCKKCSRALKADDISQKWSKAEYNYESACIACEEKILPKLVVRVGLEICYYKETPTSTREETLFISPQALRKLISDLILSQKDLELEQLRCGYPMIFWNAVYYFYINNLPFDFLLMYENEEQSSDIFLTTEELKGGWNYDMITKSSQTELSLKDIQKAEKKYKNFEKNLIRNMTFI</sequence>
<evidence type="ECO:0000313" key="3">
    <source>
        <dbReference type="Proteomes" id="UP000187209"/>
    </source>
</evidence>
<dbReference type="SMART" id="SM00799">
    <property type="entry name" value="DENN"/>
    <property type="match status" value="1"/>
</dbReference>
<dbReference type="InterPro" id="IPR001194">
    <property type="entry name" value="cDENN_dom"/>
</dbReference>
<dbReference type="GO" id="GO:0031410">
    <property type="term" value="C:cytoplasmic vesicle"/>
    <property type="evidence" value="ECO:0007669"/>
    <property type="project" value="TreeGrafter"/>
</dbReference>
<dbReference type="Gene3D" id="3.40.50.11500">
    <property type="match status" value="1"/>
</dbReference>
<organism evidence="2 3">
    <name type="scientific">Stentor coeruleus</name>
    <dbReference type="NCBI Taxonomy" id="5963"/>
    <lineage>
        <taxon>Eukaryota</taxon>
        <taxon>Sar</taxon>
        <taxon>Alveolata</taxon>
        <taxon>Ciliophora</taxon>
        <taxon>Postciliodesmatophora</taxon>
        <taxon>Heterotrichea</taxon>
        <taxon>Heterotrichida</taxon>
        <taxon>Stentoridae</taxon>
        <taxon>Stentor</taxon>
    </lineage>
</organism>
<dbReference type="PANTHER" id="PTHR12296:SF21">
    <property type="entry name" value="DENN DOMAIN-CONTAINING PROTEIN 3"/>
    <property type="match status" value="1"/>
</dbReference>
<dbReference type="PANTHER" id="PTHR12296">
    <property type="entry name" value="DENN DOMAIN-CONTAINING PROTEIN 4"/>
    <property type="match status" value="1"/>
</dbReference>
<dbReference type="InterPro" id="IPR005113">
    <property type="entry name" value="uDENN_dom"/>
</dbReference>
<comment type="caution">
    <text evidence="2">The sequence shown here is derived from an EMBL/GenBank/DDBJ whole genome shotgun (WGS) entry which is preliminary data.</text>
</comment>
<accession>A0A1R2BVB3</accession>
<dbReference type="PROSITE" id="PS50211">
    <property type="entry name" value="DENN"/>
    <property type="match status" value="1"/>
</dbReference>
<dbReference type="InterPro" id="IPR037516">
    <property type="entry name" value="Tripartite_DENN"/>
</dbReference>
<dbReference type="Pfam" id="PF03455">
    <property type="entry name" value="dDENN"/>
    <property type="match status" value="1"/>
</dbReference>
<name>A0A1R2BVB3_9CILI</name>
<dbReference type="EMBL" id="MPUH01000415">
    <property type="protein sequence ID" value="OMJ80631.1"/>
    <property type="molecule type" value="Genomic_DNA"/>
</dbReference>
<dbReference type="Proteomes" id="UP000187209">
    <property type="component" value="Unassembled WGS sequence"/>
</dbReference>
<evidence type="ECO:0000259" key="1">
    <source>
        <dbReference type="PROSITE" id="PS50211"/>
    </source>
</evidence>
<dbReference type="SMART" id="SM00801">
    <property type="entry name" value="dDENN"/>
    <property type="match status" value="1"/>
</dbReference>
<dbReference type="InterPro" id="IPR043153">
    <property type="entry name" value="DENN_C"/>
</dbReference>
<keyword evidence="3" id="KW-1185">Reference proteome</keyword>
<dbReference type="Pfam" id="PF02141">
    <property type="entry name" value="DENN"/>
    <property type="match status" value="1"/>
</dbReference>
<dbReference type="AlphaFoldDB" id="A0A1R2BVB3"/>
<dbReference type="Gene3D" id="3.30.450.200">
    <property type="match status" value="1"/>
</dbReference>
<feature type="domain" description="UDENN" evidence="1">
    <location>
        <begin position="20"/>
        <end position="482"/>
    </location>
</feature>
<dbReference type="InterPro" id="IPR051696">
    <property type="entry name" value="DENN_Domain_GEFs"/>
</dbReference>
<proteinExistence type="predicted"/>
<dbReference type="InterPro" id="IPR005112">
    <property type="entry name" value="dDENN_dom"/>
</dbReference>
<reference evidence="2 3" key="1">
    <citation type="submission" date="2016-11" db="EMBL/GenBank/DDBJ databases">
        <title>The macronuclear genome of Stentor coeruleus: a giant cell with tiny introns.</title>
        <authorList>
            <person name="Slabodnick M."/>
            <person name="Ruby J.G."/>
            <person name="Reiff S.B."/>
            <person name="Swart E.C."/>
            <person name="Gosai S."/>
            <person name="Prabakaran S."/>
            <person name="Witkowska E."/>
            <person name="Larue G.E."/>
            <person name="Fisher S."/>
            <person name="Freeman R.M."/>
            <person name="Gunawardena J."/>
            <person name="Chu W."/>
            <person name="Stover N.A."/>
            <person name="Gregory B.D."/>
            <person name="Nowacki M."/>
            <person name="Derisi J."/>
            <person name="Roy S.W."/>
            <person name="Marshall W.F."/>
            <person name="Sood P."/>
        </authorList>
    </citation>
    <scope>NUCLEOTIDE SEQUENCE [LARGE SCALE GENOMIC DNA]</scope>
    <source>
        <strain evidence="2">WM001</strain>
    </source>
</reference>
<dbReference type="OrthoDB" id="10266080at2759"/>
<dbReference type="GO" id="GO:0032483">
    <property type="term" value="P:regulation of Rab protein signal transduction"/>
    <property type="evidence" value="ECO:0007669"/>
    <property type="project" value="TreeGrafter"/>
</dbReference>
<evidence type="ECO:0000313" key="2">
    <source>
        <dbReference type="EMBL" id="OMJ80631.1"/>
    </source>
</evidence>
<protein>
    <recommendedName>
        <fullName evidence="1">UDENN domain-containing protein</fullName>
    </recommendedName>
</protein>
<gene>
    <name evidence="2" type="ORF">SteCoe_19062</name>
</gene>